<protein>
    <submittedName>
        <fullName evidence="10">Trihelix transcription factor GT-2 isoform X1</fullName>
    </submittedName>
    <submittedName>
        <fullName evidence="11">Trihelix transcription factor GT-2 isoform X2</fullName>
    </submittedName>
</protein>
<dbReference type="SMART" id="SM00717">
    <property type="entry name" value="SANT"/>
    <property type="match status" value="1"/>
</dbReference>
<dbReference type="STRING" id="3827.A0A1S2XAJ9"/>
<organism evidence="10">
    <name type="scientific">Cicer arietinum</name>
    <name type="common">Chickpea</name>
    <name type="synonym">Garbanzo</name>
    <dbReference type="NCBI Taxonomy" id="3827"/>
    <lineage>
        <taxon>Eukaryota</taxon>
        <taxon>Viridiplantae</taxon>
        <taxon>Streptophyta</taxon>
        <taxon>Embryophyta</taxon>
        <taxon>Tracheophyta</taxon>
        <taxon>Spermatophyta</taxon>
        <taxon>Magnoliopsida</taxon>
        <taxon>eudicotyledons</taxon>
        <taxon>Gunneridae</taxon>
        <taxon>Pentapetalae</taxon>
        <taxon>rosids</taxon>
        <taxon>fabids</taxon>
        <taxon>Fabales</taxon>
        <taxon>Fabaceae</taxon>
        <taxon>Papilionoideae</taxon>
        <taxon>50 kb inversion clade</taxon>
        <taxon>NPAAA clade</taxon>
        <taxon>Hologalegina</taxon>
        <taxon>IRL clade</taxon>
        <taxon>Cicereae</taxon>
        <taxon>Cicer</taxon>
    </lineage>
</organism>
<dbReference type="KEGG" id="cam:101490841"/>
<feature type="coiled-coil region" evidence="6">
    <location>
        <begin position="130"/>
        <end position="180"/>
    </location>
</feature>
<evidence type="ECO:0000256" key="6">
    <source>
        <dbReference type="SAM" id="Coils"/>
    </source>
</evidence>
<evidence type="ECO:0000313" key="10">
    <source>
        <dbReference type="RefSeq" id="XP_004486347.1"/>
    </source>
</evidence>
<reference evidence="10 11" key="2">
    <citation type="submission" date="2023-09" db="UniProtKB">
        <authorList>
            <consortium name="RefSeq"/>
        </authorList>
    </citation>
    <scope>IDENTIFICATION</scope>
    <source>
        <tissue evidence="10 11">Etiolated seedlings</tissue>
    </source>
</reference>
<keyword evidence="6" id="KW-0175">Coiled coil</keyword>
<dbReference type="Proteomes" id="UP000087171">
    <property type="component" value="Chromosome Ca1"/>
</dbReference>
<keyword evidence="4" id="KW-0804">Transcription</keyword>
<evidence type="ECO:0000256" key="7">
    <source>
        <dbReference type="SAM" id="MobiDB-lite"/>
    </source>
</evidence>
<dbReference type="PANTHER" id="PTHR21654:SF7">
    <property type="entry name" value="HOMEODOMAIN-LIKE SUPERFAMILY PROTEIN"/>
    <property type="match status" value="1"/>
</dbReference>
<evidence type="ECO:0000313" key="11">
    <source>
        <dbReference type="RefSeq" id="XP_004486348.1"/>
    </source>
</evidence>
<keyword evidence="3" id="KW-0238">DNA-binding</keyword>
<dbReference type="Gene3D" id="1.10.10.60">
    <property type="entry name" value="Homeodomain-like"/>
    <property type="match status" value="1"/>
</dbReference>
<dbReference type="Pfam" id="PF13837">
    <property type="entry name" value="Myb_DNA-bind_4"/>
    <property type="match status" value="1"/>
</dbReference>
<name>A0A1S2XAJ9_CICAR</name>
<dbReference type="GO" id="GO:0005634">
    <property type="term" value="C:nucleus"/>
    <property type="evidence" value="ECO:0007669"/>
    <property type="project" value="UniProtKB-SubCell"/>
</dbReference>
<comment type="subcellular location">
    <subcellularLocation>
        <location evidence="1">Nucleus</location>
    </subcellularLocation>
</comment>
<dbReference type="AlphaFoldDB" id="A0A1S2XAJ9"/>
<dbReference type="PANTHER" id="PTHR21654">
    <property type="entry name" value="FI21293P1"/>
    <property type="match status" value="1"/>
</dbReference>
<accession>A0A1S2XAJ9</accession>
<evidence type="ECO:0000256" key="4">
    <source>
        <dbReference type="ARBA" id="ARBA00023163"/>
    </source>
</evidence>
<feature type="region of interest" description="Disordered" evidence="7">
    <location>
        <begin position="194"/>
        <end position="228"/>
    </location>
</feature>
<evidence type="ECO:0000256" key="5">
    <source>
        <dbReference type="ARBA" id="ARBA00023242"/>
    </source>
</evidence>
<dbReference type="InterPro" id="IPR001005">
    <property type="entry name" value="SANT/Myb"/>
</dbReference>
<keyword evidence="5" id="KW-0539">Nucleus</keyword>
<dbReference type="GO" id="GO:0003677">
    <property type="term" value="F:DNA binding"/>
    <property type="evidence" value="ECO:0007669"/>
    <property type="project" value="UniProtKB-KW"/>
</dbReference>
<dbReference type="eggNOG" id="KOG4282">
    <property type="taxonomic scope" value="Eukaryota"/>
</dbReference>
<feature type="region of interest" description="Disordered" evidence="7">
    <location>
        <begin position="59"/>
        <end position="114"/>
    </location>
</feature>
<evidence type="ECO:0000256" key="2">
    <source>
        <dbReference type="ARBA" id="ARBA00023015"/>
    </source>
</evidence>
<keyword evidence="2" id="KW-0805">Transcription regulation</keyword>
<reference evidence="9" key="1">
    <citation type="journal article" date="2013" name="Nat. Biotechnol.">
        <title>Draft genome sequence of chickpea (Cicer arietinum) provides a resource for trait improvement.</title>
        <authorList>
            <person name="Varshney R.K."/>
            <person name="Song C."/>
            <person name="Saxena R.K."/>
            <person name="Azam S."/>
            <person name="Yu S."/>
            <person name="Sharpe A.G."/>
            <person name="Cannon S."/>
            <person name="Baek J."/>
            <person name="Rosen B.D."/>
            <person name="Tar'an B."/>
            <person name="Millan T."/>
            <person name="Zhang X."/>
            <person name="Ramsay L.D."/>
            <person name="Iwata A."/>
            <person name="Wang Y."/>
            <person name="Nelson W."/>
            <person name="Farmer A.D."/>
            <person name="Gaur P.M."/>
            <person name="Soderlund C."/>
            <person name="Penmetsa R.V."/>
            <person name="Xu C."/>
            <person name="Bharti A.K."/>
            <person name="He W."/>
            <person name="Winter P."/>
            <person name="Zhao S."/>
            <person name="Hane J.K."/>
            <person name="Carrasquilla-Garcia N."/>
            <person name="Condie J.A."/>
            <person name="Upadhyaya H.D."/>
            <person name="Luo M.C."/>
            <person name="Thudi M."/>
            <person name="Gowda C.L."/>
            <person name="Singh N.P."/>
            <person name="Lichtenzveig J."/>
            <person name="Gali K.K."/>
            <person name="Rubio J."/>
            <person name="Nadarajan N."/>
            <person name="Dolezel J."/>
            <person name="Bansal K.C."/>
            <person name="Xu X."/>
            <person name="Edwards D."/>
            <person name="Zhang G."/>
            <person name="Kahl G."/>
            <person name="Gil J."/>
            <person name="Singh K.B."/>
            <person name="Datta S.K."/>
            <person name="Jackson S.A."/>
            <person name="Wang J."/>
            <person name="Cook D.R."/>
        </authorList>
    </citation>
    <scope>NUCLEOTIDE SEQUENCE [LARGE SCALE GENOMIC DNA]</scope>
    <source>
        <strain evidence="9">cv. CDC Frontier</strain>
    </source>
</reference>
<evidence type="ECO:0000313" key="9">
    <source>
        <dbReference type="Proteomes" id="UP000087171"/>
    </source>
</evidence>
<evidence type="ECO:0000259" key="8">
    <source>
        <dbReference type="PROSITE" id="PS50090"/>
    </source>
</evidence>
<keyword evidence="9" id="KW-1185">Reference proteome</keyword>
<evidence type="ECO:0000256" key="3">
    <source>
        <dbReference type="ARBA" id="ARBA00023125"/>
    </source>
</evidence>
<dbReference type="OrthoDB" id="691673at2759"/>
<dbReference type="InterPro" id="IPR044822">
    <property type="entry name" value="Myb_DNA-bind_4"/>
</dbReference>
<feature type="compositionally biased region" description="Basic and acidic residues" evidence="7">
    <location>
        <begin position="202"/>
        <end position="221"/>
    </location>
</feature>
<dbReference type="PaxDb" id="3827-XP_004486348.1"/>
<evidence type="ECO:0000256" key="1">
    <source>
        <dbReference type="ARBA" id="ARBA00004123"/>
    </source>
</evidence>
<feature type="domain" description="Myb-like" evidence="8">
    <location>
        <begin position="221"/>
        <end position="286"/>
    </location>
</feature>
<sequence length="344" mass="39412">MDLFAAEHVAPFPDTGDLLFAAGLLSNHHNPQKLRPIRSLPPPPGYVVHAELPHKNLDTLEPSIHPLHPNGSGSGHSQLPRVHESSSSLDDEDDVENSSGSTKEFGSRKRRKKTARKIEDFVENLVKKVMEKQEQMHNELMEMIDKKEKERIQREEAWRREEMERIKKDEEARARERSRNLALISFLQKLSGHEIPIPQPAEESRKTEENETEVNNRKDFNSDPSNNRWPDVEVQALISVRTSLEHRFGLTGSSKGSIWEEISEALHGLGYNRSAKKCKEKWENINKYYKRTVGSGKKRPLNSKTCPYFDELDNLYRNGTLSIGNALSNTNSVSKNEEKEQCEI</sequence>
<dbReference type="RefSeq" id="XP_004486348.1">
    <property type="nucleotide sequence ID" value="XM_004486291.3"/>
</dbReference>
<proteinExistence type="predicted"/>
<dbReference type="RefSeq" id="XP_004486347.1">
    <property type="nucleotide sequence ID" value="XM_004486290.3"/>
</dbReference>
<dbReference type="CDD" id="cd12203">
    <property type="entry name" value="GT1"/>
    <property type="match status" value="1"/>
</dbReference>
<dbReference type="PROSITE" id="PS50090">
    <property type="entry name" value="MYB_LIKE"/>
    <property type="match status" value="1"/>
</dbReference>
<gene>
    <name evidence="10 11" type="primary">LOC101490841</name>
</gene>
<dbReference type="GO" id="GO:0006355">
    <property type="term" value="P:regulation of DNA-templated transcription"/>
    <property type="evidence" value="ECO:0007669"/>
    <property type="project" value="UniProtKB-ARBA"/>
</dbReference>
<dbReference type="FunFam" id="1.10.10.60:FF:000092">
    <property type="entry name" value="Trihelix transcription factor GT-2"/>
    <property type="match status" value="1"/>
</dbReference>
<dbReference type="GeneID" id="101490841"/>